<dbReference type="GO" id="GO:0005876">
    <property type="term" value="C:spindle microtubule"/>
    <property type="evidence" value="ECO:0007669"/>
    <property type="project" value="TreeGrafter"/>
</dbReference>
<evidence type="ECO:0000256" key="8">
    <source>
        <dbReference type="ARBA" id="ARBA00022776"/>
    </source>
</evidence>
<evidence type="ECO:0000256" key="6">
    <source>
        <dbReference type="ARBA" id="ARBA00022618"/>
    </source>
</evidence>
<keyword evidence="12" id="KW-0137">Centromere</keyword>
<evidence type="ECO:0000256" key="3">
    <source>
        <dbReference type="ARBA" id="ARBA00007716"/>
    </source>
</evidence>
<dbReference type="PANTHER" id="PTHR48118:SF1">
    <property type="entry name" value="SPINDLE AND KINETOCHORE-ASSOCIATED PROTEIN 3"/>
    <property type="match status" value="1"/>
</dbReference>
<evidence type="ECO:0000256" key="1">
    <source>
        <dbReference type="ARBA" id="ARBA00004186"/>
    </source>
</evidence>
<keyword evidence="14" id="KW-1185">Reference proteome</keyword>
<accession>A0AAP0M724</accession>
<name>A0AAP0M724_9ROSI</name>
<sequence>MDENISNLSKSLGCFCNHLEGSCQALKESVQRRPIPLDSASSTFVQCLSRRVTCLTSDVNLLDSMSFGTVSFEELLGHCSEVYKNNQTNLLELQDRLKGFGYVPELEVDDEDEDSSLSTTFGLGSKDGVDARSPASVARSFMKSLDEDPLLDESLSLKNLGLSDVCLATLTSEGDNKTDDPDIGIQKPMKSYGDKLDMKDPCQRAAKIKGEQKDEPKSFEASGPIIKVSKVDYESLPSYMKSLAPWEDLLAAVDKINSSLSQKERAKGYSHFLQDEITSLGLGPKARVYLLLLMRLNRLVVETIDGVISYRLY</sequence>
<evidence type="ECO:0000256" key="7">
    <source>
        <dbReference type="ARBA" id="ARBA00022701"/>
    </source>
</evidence>
<keyword evidence="8" id="KW-0498">Mitosis</keyword>
<evidence type="ECO:0000256" key="5">
    <source>
        <dbReference type="ARBA" id="ARBA00022490"/>
    </source>
</evidence>
<dbReference type="GO" id="GO:0007059">
    <property type="term" value="P:chromosome segregation"/>
    <property type="evidence" value="ECO:0007669"/>
    <property type="project" value="InterPro"/>
</dbReference>
<keyword evidence="4" id="KW-0158">Chromosome</keyword>
<dbReference type="Proteomes" id="UP001428341">
    <property type="component" value="Unassembled WGS sequence"/>
</dbReference>
<keyword evidence="9" id="KW-0995">Kinetochore</keyword>
<dbReference type="GO" id="GO:0000278">
    <property type="term" value="P:mitotic cell cycle"/>
    <property type="evidence" value="ECO:0007669"/>
    <property type="project" value="TreeGrafter"/>
</dbReference>
<dbReference type="PANTHER" id="PTHR48118">
    <property type="entry name" value="SPINDLE AND KINETOCHORE-ASSOCIATED PROTEIN 3"/>
    <property type="match status" value="1"/>
</dbReference>
<proteinExistence type="inferred from homology"/>
<evidence type="ECO:0000256" key="4">
    <source>
        <dbReference type="ARBA" id="ARBA00022454"/>
    </source>
</evidence>
<evidence type="ECO:0000313" key="13">
    <source>
        <dbReference type="EMBL" id="KAK9193989.1"/>
    </source>
</evidence>
<protein>
    <recommendedName>
        <fullName evidence="15">Spindle and kinetochore-associated protein 3</fullName>
    </recommendedName>
</protein>
<dbReference type="EMBL" id="JBCGBO010000006">
    <property type="protein sequence ID" value="KAK9193989.1"/>
    <property type="molecule type" value="Genomic_DNA"/>
</dbReference>
<comment type="caution">
    <text evidence="13">The sequence shown here is derived from an EMBL/GenBank/DDBJ whole genome shotgun (WGS) entry which is preliminary data.</text>
</comment>
<keyword evidence="10" id="KW-0206">Cytoskeleton</keyword>
<dbReference type="GO" id="GO:0000940">
    <property type="term" value="C:outer kinetochore"/>
    <property type="evidence" value="ECO:0007669"/>
    <property type="project" value="InterPro"/>
</dbReference>
<evidence type="ECO:0000256" key="11">
    <source>
        <dbReference type="ARBA" id="ARBA00023306"/>
    </source>
</evidence>
<dbReference type="InterPro" id="IPR033341">
    <property type="entry name" value="SKA3"/>
</dbReference>
<evidence type="ECO:0000313" key="14">
    <source>
        <dbReference type="Proteomes" id="UP001428341"/>
    </source>
</evidence>
<reference evidence="13 14" key="1">
    <citation type="submission" date="2024-05" db="EMBL/GenBank/DDBJ databases">
        <title>Haplotype-resolved chromosome-level genome assembly of Huyou (Citrus changshanensis).</title>
        <authorList>
            <person name="Miao C."/>
            <person name="Chen W."/>
            <person name="Wu Y."/>
            <person name="Wang L."/>
            <person name="Zhao S."/>
            <person name="Grierson D."/>
            <person name="Xu C."/>
            <person name="Chen K."/>
        </authorList>
    </citation>
    <scope>NUCLEOTIDE SEQUENCE [LARGE SCALE GENOMIC DNA]</scope>
    <source>
        <strain evidence="13">01-14</strain>
        <tissue evidence="13">Leaf</tissue>
    </source>
</reference>
<gene>
    <name evidence="13" type="ORF">WN944_004691</name>
</gene>
<evidence type="ECO:0000256" key="12">
    <source>
        <dbReference type="ARBA" id="ARBA00023328"/>
    </source>
</evidence>
<comment type="subcellular location">
    <subcellularLocation>
        <location evidence="2">Chromosome</location>
        <location evidence="2">Centromere</location>
        <location evidence="2">Kinetochore</location>
    </subcellularLocation>
    <subcellularLocation>
        <location evidence="1">Cytoplasm</location>
        <location evidence="1">Cytoskeleton</location>
        <location evidence="1">Spindle</location>
    </subcellularLocation>
</comment>
<dbReference type="AlphaFoldDB" id="A0AAP0M724"/>
<evidence type="ECO:0008006" key="15">
    <source>
        <dbReference type="Google" id="ProtNLM"/>
    </source>
</evidence>
<comment type="similarity">
    <text evidence="3">Belongs to the SKA3 family.</text>
</comment>
<keyword evidence="6" id="KW-0132">Cell division</keyword>
<organism evidence="13 14">
    <name type="scientific">Citrus x changshan-huyou</name>
    <dbReference type="NCBI Taxonomy" id="2935761"/>
    <lineage>
        <taxon>Eukaryota</taxon>
        <taxon>Viridiplantae</taxon>
        <taxon>Streptophyta</taxon>
        <taxon>Embryophyta</taxon>
        <taxon>Tracheophyta</taxon>
        <taxon>Spermatophyta</taxon>
        <taxon>Magnoliopsida</taxon>
        <taxon>eudicotyledons</taxon>
        <taxon>Gunneridae</taxon>
        <taxon>Pentapetalae</taxon>
        <taxon>rosids</taxon>
        <taxon>malvids</taxon>
        <taxon>Sapindales</taxon>
        <taxon>Rutaceae</taxon>
        <taxon>Aurantioideae</taxon>
        <taxon>Citrus</taxon>
    </lineage>
</organism>
<keyword evidence="7" id="KW-0493">Microtubule</keyword>
<keyword evidence="11" id="KW-0131">Cell cycle</keyword>
<keyword evidence="5" id="KW-0963">Cytoplasm</keyword>
<evidence type="ECO:0000256" key="2">
    <source>
        <dbReference type="ARBA" id="ARBA00004629"/>
    </source>
</evidence>
<dbReference type="GO" id="GO:0051301">
    <property type="term" value="P:cell division"/>
    <property type="evidence" value="ECO:0007669"/>
    <property type="project" value="UniProtKB-KW"/>
</dbReference>
<evidence type="ECO:0000256" key="10">
    <source>
        <dbReference type="ARBA" id="ARBA00023212"/>
    </source>
</evidence>
<evidence type="ECO:0000256" key="9">
    <source>
        <dbReference type="ARBA" id="ARBA00022838"/>
    </source>
</evidence>